<evidence type="ECO:0000259" key="1">
    <source>
        <dbReference type="Pfam" id="PF01909"/>
    </source>
</evidence>
<dbReference type="OrthoDB" id="5176171at2"/>
<dbReference type="Gene3D" id="3.30.460.10">
    <property type="entry name" value="Beta Polymerase, domain 2"/>
    <property type="match status" value="1"/>
</dbReference>
<dbReference type="SUPFAM" id="SSF81301">
    <property type="entry name" value="Nucleotidyltransferase"/>
    <property type="match status" value="1"/>
</dbReference>
<gene>
    <name evidence="2" type="ORF">AQ490_12500</name>
</gene>
<dbReference type="CDD" id="cd05403">
    <property type="entry name" value="NT_KNTase_like"/>
    <property type="match status" value="1"/>
</dbReference>
<dbReference type="RefSeq" id="WP_018382366.1">
    <property type="nucleotide sequence ID" value="NZ_LLZU01000039.1"/>
</dbReference>
<keyword evidence="3" id="KW-1185">Reference proteome</keyword>
<dbReference type="Pfam" id="PF01909">
    <property type="entry name" value="NTP_transf_2"/>
    <property type="match status" value="1"/>
</dbReference>
<dbReference type="InterPro" id="IPR043519">
    <property type="entry name" value="NT_sf"/>
</dbReference>
<accession>A0A0T6LKV1</accession>
<dbReference type="InterPro" id="IPR002934">
    <property type="entry name" value="Polymerase_NTP_transf_dom"/>
</dbReference>
<organism evidence="2 3">
    <name type="scientific">Wenjunlia vitaminophila</name>
    <name type="common">Streptomyces vitaminophilus</name>
    <dbReference type="NCBI Taxonomy" id="76728"/>
    <lineage>
        <taxon>Bacteria</taxon>
        <taxon>Bacillati</taxon>
        <taxon>Actinomycetota</taxon>
        <taxon>Actinomycetes</taxon>
        <taxon>Kitasatosporales</taxon>
        <taxon>Streptomycetaceae</taxon>
        <taxon>Wenjunlia</taxon>
    </lineage>
</organism>
<proteinExistence type="predicted"/>
<name>A0A0T6LKV1_WENVI</name>
<feature type="domain" description="Polymerase nucleotidyl transferase" evidence="1">
    <location>
        <begin position="21"/>
        <end position="57"/>
    </location>
</feature>
<dbReference type="STRING" id="76728.AQ490_12500"/>
<comment type="caution">
    <text evidence="2">The sequence shown here is derived from an EMBL/GenBank/DDBJ whole genome shotgun (WGS) entry which is preliminary data.</text>
</comment>
<dbReference type="AlphaFoldDB" id="A0A0T6LKV1"/>
<evidence type="ECO:0000313" key="3">
    <source>
        <dbReference type="Proteomes" id="UP000050867"/>
    </source>
</evidence>
<dbReference type="GO" id="GO:0016779">
    <property type="term" value="F:nucleotidyltransferase activity"/>
    <property type="evidence" value="ECO:0007669"/>
    <property type="project" value="InterPro"/>
</dbReference>
<reference evidence="2 3" key="1">
    <citation type="submission" date="2015-10" db="EMBL/GenBank/DDBJ databases">
        <title>Draft genome sequence of pyrrolomycin-producing Streptomyces vitaminophilus.</title>
        <authorList>
            <person name="Graham D.E."/>
            <person name="Mahan K.M."/>
            <person name="Klingeman D.M."/>
            <person name="Hettich R.L."/>
            <person name="Parry R.J."/>
        </authorList>
    </citation>
    <scope>NUCLEOTIDE SEQUENCE [LARGE SCALE GENOMIC DNA]</scope>
    <source>
        <strain evidence="2 3">ATCC 31673</strain>
    </source>
</reference>
<protein>
    <submittedName>
        <fullName evidence="2">DNA polymerase subunit beta</fullName>
    </submittedName>
</protein>
<evidence type="ECO:0000313" key="2">
    <source>
        <dbReference type="EMBL" id="KRV46682.1"/>
    </source>
</evidence>
<dbReference type="EMBL" id="LLZU01000039">
    <property type="protein sequence ID" value="KRV46682.1"/>
    <property type="molecule type" value="Genomic_DNA"/>
</dbReference>
<dbReference type="Proteomes" id="UP000050867">
    <property type="component" value="Unassembled WGS sequence"/>
</dbReference>
<sequence length="255" mass="27388">MTPHDDTSFLAHVTSRLAALPRVEAVALGGSRATGTHRPDSDWDFAVYYRGAFSVESVRALGWPGEVSGIGDWGGGVFNGGAWLHVGDRRVDLHYRDLDDVEHHVAEARQGRFSVERLLFHLAGIPTYLVVAELAVNRVLHGALPRPEYPDALRRSARERWWGDARLTLAYARAAHAERGHLGDCAGAIATAACQTAHAVMAARGQWVTNEKTLLERAGLRGVDDVLAGLSPEPEALTAALDEAAALFAGAVGDC</sequence>
<dbReference type="eggNOG" id="COG1708">
    <property type="taxonomic scope" value="Bacteria"/>
</dbReference>